<dbReference type="AlphaFoldDB" id="A0A0F9RZ90"/>
<evidence type="ECO:0000313" key="1">
    <source>
        <dbReference type="EMBL" id="KKN30251.1"/>
    </source>
</evidence>
<protein>
    <submittedName>
        <fullName evidence="1">Uncharacterized protein</fullName>
    </submittedName>
</protein>
<sequence>MSDPRHQFSVVSDIEYTLMVEAAMAVATKSGGAATISDEARELVLRTRRDLDEMCRLGGISESVATDMIRRSPYSLQTTLQHFRDLEKLSNE</sequence>
<accession>A0A0F9RZ90</accession>
<proteinExistence type="predicted"/>
<gene>
    <name evidence="1" type="ORF">LCGC14_0836010</name>
</gene>
<reference evidence="1" key="1">
    <citation type="journal article" date="2015" name="Nature">
        <title>Complex archaea that bridge the gap between prokaryotes and eukaryotes.</title>
        <authorList>
            <person name="Spang A."/>
            <person name="Saw J.H."/>
            <person name="Jorgensen S.L."/>
            <person name="Zaremba-Niedzwiedzka K."/>
            <person name="Martijn J."/>
            <person name="Lind A.E."/>
            <person name="van Eijk R."/>
            <person name="Schleper C."/>
            <person name="Guy L."/>
            <person name="Ettema T.J."/>
        </authorList>
    </citation>
    <scope>NUCLEOTIDE SEQUENCE</scope>
</reference>
<dbReference type="EMBL" id="LAZR01002423">
    <property type="protein sequence ID" value="KKN30251.1"/>
    <property type="molecule type" value="Genomic_DNA"/>
</dbReference>
<organism evidence="1">
    <name type="scientific">marine sediment metagenome</name>
    <dbReference type="NCBI Taxonomy" id="412755"/>
    <lineage>
        <taxon>unclassified sequences</taxon>
        <taxon>metagenomes</taxon>
        <taxon>ecological metagenomes</taxon>
    </lineage>
</organism>
<name>A0A0F9RZ90_9ZZZZ</name>
<comment type="caution">
    <text evidence="1">The sequence shown here is derived from an EMBL/GenBank/DDBJ whole genome shotgun (WGS) entry which is preliminary data.</text>
</comment>